<dbReference type="KEGG" id="psuu:Psuf_039400"/>
<protein>
    <submittedName>
        <fullName evidence="2">Uncharacterized protein</fullName>
    </submittedName>
</protein>
<dbReference type="RefSeq" id="WP_173158372.1">
    <property type="nucleotide sequence ID" value="NZ_AP022871.1"/>
</dbReference>
<name>A0A6F8YKM5_9ACTN</name>
<evidence type="ECO:0000313" key="2">
    <source>
        <dbReference type="EMBL" id="BCB86627.1"/>
    </source>
</evidence>
<feature type="compositionally biased region" description="Acidic residues" evidence="1">
    <location>
        <begin position="225"/>
        <end position="246"/>
    </location>
</feature>
<feature type="region of interest" description="Disordered" evidence="1">
    <location>
        <begin position="224"/>
        <end position="246"/>
    </location>
</feature>
<evidence type="ECO:0000256" key="1">
    <source>
        <dbReference type="SAM" id="MobiDB-lite"/>
    </source>
</evidence>
<proteinExistence type="predicted"/>
<sequence length="300" mass="31372">MTPDNELDSGQMITEVLDGVAALAEGDDSLGAELAGATMLATVSAAGDDLVPVVVQQLIPQVEGRPGPGALALLMAVSSVASGTHDEVATAAAGAAERLAAMGVPKPRWAAELAEPLRTGDRLWLQDPGETLSLLVGSFQRAGRGHAFIVTVDHQECGAAADIFFVHADQLPEVLEGIAEDGLVVRTHGLDPAEFRWYVEDALDARAVHDEEDPLDAHFALLGDADPDPEDAGPADLFEEDGDEGPPYEVMAALVRARLTTLPRPRRPAGVRGHHETATEAAAAVRGRPPVHAAGPTRQT</sequence>
<dbReference type="AlphaFoldDB" id="A0A6F8YKM5"/>
<reference evidence="2 3" key="2">
    <citation type="submission" date="2020-03" db="EMBL/GenBank/DDBJ databases">
        <authorList>
            <person name="Ichikawa N."/>
            <person name="Kimura A."/>
            <person name="Kitahashi Y."/>
            <person name="Uohara A."/>
        </authorList>
    </citation>
    <scope>NUCLEOTIDE SEQUENCE [LARGE SCALE GENOMIC DNA]</scope>
    <source>
        <strain evidence="2 3">NBRC 105367</strain>
    </source>
</reference>
<feature type="region of interest" description="Disordered" evidence="1">
    <location>
        <begin position="264"/>
        <end position="300"/>
    </location>
</feature>
<dbReference type="Proteomes" id="UP000503011">
    <property type="component" value="Chromosome"/>
</dbReference>
<accession>A0A6F8YKM5</accession>
<organism evidence="2 3">
    <name type="scientific">Phytohabitans suffuscus</name>
    <dbReference type="NCBI Taxonomy" id="624315"/>
    <lineage>
        <taxon>Bacteria</taxon>
        <taxon>Bacillati</taxon>
        <taxon>Actinomycetota</taxon>
        <taxon>Actinomycetes</taxon>
        <taxon>Micromonosporales</taxon>
        <taxon>Micromonosporaceae</taxon>
    </lineage>
</organism>
<keyword evidence="3" id="KW-1185">Reference proteome</keyword>
<reference evidence="2 3" key="1">
    <citation type="submission" date="2020-03" db="EMBL/GenBank/DDBJ databases">
        <title>Whole genome shotgun sequence of Phytohabitans suffuscus NBRC 105367.</title>
        <authorList>
            <person name="Komaki H."/>
            <person name="Tamura T."/>
        </authorList>
    </citation>
    <scope>NUCLEOTIDE SEQUENCE [LARGE SCALE GENOMIC DNA]</scope>
    <source>
        <strain evidence="2 3">NBRC 105367</strain>
    </source>
</reference>
<gene>
    <name evidence="2" type="ORF">Psuf_039400</name>
</gene>
<dbReference type="EMBL" id="AP022871">
    <property type="protein sequence ID" value="BCB86627.1"/>
    <property type="molecule type" value="Genomic_DNA"/>
</dbReference>
<evidence type="ECO:0000313" key="3">
    <source>
        <dbReference type="Proteomes" id="UP000503011"/>
    </source>
</evidence>